<sequence length="260" mass="27619">METGLAYSASRDTTLAQWGQGEGPLATYRGHTLTVSALDLSADETHLWSGSRDTSVRLWDVSTGQQRGMVATPRNLVTCLKCMPGEEGTNVVVQGGEDLKLRLWDFRTPSSVPAQTLDGFVYFPLCLDVSEDGNYLLTGSKGFNSVGCEGRLWDRRTGQVVQEYNGHAQDVTACLLAPAALAASSGGAVITASKDQTIKARVWGRESGQLLSDFAEPHRLCAATFTGGLYDLQLSEGEAGGETAAPVLSVASSVAGQRIE</sequence>
<organism evidence="4 5">
    <name type="scientific">Tribonema minus</name>
    <dbReference type="NCBI Taxonomy" id="303371"/>
    <lineage>
        <taxon>Eukaryota</taxon>
        <taxon>Sar</taxon>
        <taxon>Stramenopiles</taxon>
        <taxon>Ochrophyta</taxon>
        <taxon>PX clade</taxon>
        <taxon>Xanthophyceae</taxon>
        <taxon>Tribonematales</taxon>
        <taxon>Tribonemataceae</taxon>
        <taxon>Tribonema</taxon>
    </lineage>
</organism>
<evidence type="ECO:0000256" key="2">
    <source>
        <dbReference type="ARBA" id="ARBA00022737"/>
    </source>
</evidence>
<evidence type="ECO:0000313" key="5">
    <source>
        <dbReference type="Proteomes" id="UP000664859"/>
    </source>
</evidence>
<dbReference type="SMART" id="SM00320">
    <property type="entry name" value="WD40"/>
    <property type="match status" value="4"/>
</dbReference>
<dbReference type="PROSITE" id="PS50294">
    <property type="entry name" value="WD_REPEATS_REGION"/>
    <property type="match status" value="1"/>
</dbReference>
<dbReference type="PROSITE" id="PS50082">
    <property type="entry name" value="WD_REPEATS_2"/>
    <property type="match status" value="1"/>
</dbReference>
<keyword evidence="1 3" id="KW-0853">WD repeat</keyword>
<dbReference type="PANTHER" id="PTHR19869:SF1">
    <property type="entry name" value="WD REPEAT-CONTAINING PROTEIN 31"/>
    <property type="match status" value="1"/>
</dbReference>
<name>A0A835ZHR6_9STRA</name>
<reference evidence="4" key="1">
    <citation type="submission" date="2021-02" db="EMBL/GenBank/DDBJ databases">
        <title>First Annotated Genome of the Yellow-green Alga Tribonema minus.</title>
        <authorList>
            <person name="Mahan K.M."/>
        </authorList>
    </citation>
    <scope>NUCLEOTIDE SEQUENCE</scope>
    <source>
        <strain evidence="4">UTEX B ZZ1240</strain>
    </source>
</reference>
<dbReference type="InterPro" id="IPR001680">
    <property type="entry name" value="WD40_rpt"/>
</dbReference>
<gene>
    <name evidence="4" type="ORF">JKP88DRAFT_284361</name>
</gene>
<comment type="caution">
    <text evidence="4">The sequence shown here is derived from an EMBL/GenBank/DDBJ whole genome shotgun (WGS) entry which is preliminary data.</text>
</comment>
<dbReference type="PANTHER" id="PTHR19869">
    <property type="entry name" value="SPERMATID WD-REPEAT PROTEIN"/>
    <property type="match status" value="1"/>
</dbReference>
<dbReference type="SUPFAM" id="SSF50978">
    <property type="entry name" value="WD40 repeat-like"/>
    <property type="match status" value="1"/>
</dbReference>
<keyword evidence="5" id="KW-1185">Reference proteome</keyword>
<protein>
    <submittedName>
        <fullName evidence="4">WD40-repeat-containing domain protein</fullName>
    </submittedName>
</protein>
<dbReference type="Proteomes" id="UP000664859">
    <property type="component" value="Unassembled WGS sequence"/>
</dbReference>
<dbReference type="InterPro" id="IPR015943">
    <property type="entry name" value="WD40/YVTN_repeat-like_dom_sf"/>
</dbReference>
<accession>A0A835ZHR6</accession>
<proteinExistence type="predicted"/>
<dbReference type="Pfam" id="PF00400">
    <property type="entry name" value="WD40"/>
    <property type="match status" value="2"/>
</dbReference>
<dbReference type="EMBL" id="JAFCMP010000006">
    <property type="protein sequence ID" value="KAG5192412.1"/>
    <property type="molecule type" value="Genomic_DNA"/>
</dbReference>
<dbReference type="InterPro" id="IPR036322">
    <property type="entry name" value="WD40_repeat_dom_sf"/>
</dbReference>
<evidence type="ECO:0000256" key="1">
    <source>
        <dbReference type="ARBA" id="ARBA00022574"/>
    </source>
</evidence>
<dbReference type="OrthoDB" id="6262491at2759"/>
<keyword evidence="2" id="KW-0677">Repeat</keyword>
<dbReference type="InterPro" id="IPR040066">
    <property type="entry name" value="WDR31"/>
</dbReference>
<evidence type="ECO:0000256" key="3">
    <source>
        <dbReference type="PROSITE-ProRule" id="PRU00221"/>
    </source>
</evidence>
<dbReference type="AlphaFoldDB" id="A0A835ZHR6"/>
<feature type="repeat" description="WD" evidence="3">
    <location>
        <begin position="28"/>
        <end position="69"/>
    </location>
</feature>
<dbReference type="PROSITE" id="PS00678">
    <property type="entry name" value="WD_REPEATS_1"/>
    <property type="match status" value="1"/>
</dbReference>
<evidence type="ECO:0000313" key="4">
    <source>
        <dbReference type="EMBL" id="KAG5192412.1"/>
    </source>
</evidence>
<dbReference type="Gene3D" id="2.130.10.10">
    <property type="entry name" value="YVTN repeat-like/Quinoprotein amine dehydrogenase"/>
    <property type="match status" value="1"/>
</dbReference>
<dbReference type="InterPro" id="IPR019775">
    <property type="entry name" value="WD40_repeat_CS"/>
</dbReference>